<evidence type="ECO:0000256" key="1">
    <source>
        <dbReference type="SAM" id="MobiDB-lite"/>
    </source>
</evidence>
<keyword evidence="3" id="KW-1185">Reference proteome</keyword>
<proteinExistence type="predicted"/>
<gene>
    <name evidence="2" type="ORF">ABS770_16385</name>
</gene>
<organism evidence="2 3">
    <name type="scientific">Methylobacterium brachiatum</name>
    <dbReference type="NCBI Taxonomy" id="269660"/>
    <lineage>
        <taxon>Bacteria</taxon>
        <taxon>Pseudomonadati</taxon>
        <taxon>Pseudomonadota</taxon>
        <taxon>Alphaproteobacteria</taxon>
        <taxon>Hyphomicrobiales</taxon>
        <taxon>Methylobacteriaceae</taxon>
        <taxon>Methylobacterium</taxon>
    </lineage>
</organism>
<protein>
    <recommendedName>
        <fullName evidence="4">Ribbon-helix-helix protein, CopG family</fullName>
    </recommendedName>
</protein>
<feature type="region of interest" description="Disordered" evidence="1">
    <location>
        <begin position="74"/>
        <end position="96"/>
    </location>
</feature>
<dbReference type="RefSeq" id="WP_350379866.1">
    <property type="nucleotide sequence ID" value="NZ_JBELQD010000017.1"/>
</dbReference>
<reference evidence="2" key="1">
    <citation type="submission" date="2024-06" db="EMBL/GenBank/DDBJ databases">
        <authorList>
            <person name="Campbell A.G."/>
        </authorList>
    </citation>
    <scope>NUCLEOTIDE SEQUENCE</scope>
    <source>
        <strain evidence="2">EM17</strain>
    </source>
</reference>
<evidence type="ECO:0000313" key="2">
    <source>
        <dbReference type="EMBL" id="MER2289846.1"/>
    </source>
</evidence>
<evidence type="ECO:0000313" key="3">
    <source>
        <dbReference type="Proteomes" id="UP001432995"/>
    </source>
</evidence>
<dbReference type="Proteomes" id="UP001432995">
    <property type="component" value="Unassembled WGS sequence"/>
</dbReference>
<accession>A0ABV1R4T9</accession>
<name>A0ABV1R4T9_9HYPH</name>
<sequence length="96" mass="10430">MSRLETVAVGLEPDVLDLIDALRRTSPDLPSRSAIIRQLVHVAIAVMTDDEAVNALAEHHAEMAKMTAATLETTPEPAWTGSVNLREPAQWSKSDV</sequence>
<dbReference type="EMBL" id="JBELQD010000017">
    <property type="protein sequence ID" value="MER2289846.1"/>
    <property type="molecule type" value="Genomic_DNA"/>
</dbReference>
<comment type="caution">
    <text evidence="2">The sequence shown here is derived from an EMBL/GenBank/DDBJ whole genome shotgun (WGS) entry which is preliminary data.</text>
</comment>
<evidence type="ECO:0008006" key="4">
    <source>
        <dbReference type="Google" id="ProtNLM"/>
    </source>
</evidence>